<dbReference type="Gene3D" id="3.40.720.10">
    <property type="entry name" value="Alkaline Phosphatase, subunit A"/>
    <property type="match status" value="1"/>
</dbReference>
<feature type="compositionally biased region" description="Low complexity" evidence="1">
    <location>
        <begin position="653"/>
        <end position="671"/>
    </location>
</feature>
<evidence type="ECO:0000313" key="4">
    <source>
        <dbReference type="Proteomes" id="UP000283509"/>
    </source>
</evidence>
<sequence>MSHLFHRVHEQTHVAHVMAYSDCIGPYKNCDRPVGSPRNRYQTKSHSTYPNTSGGASSVLLSSICLPSVVKRLFAYTLPVDSLQQKRPISGAGVLGAHSSICDSEITLSCLGLVDILGCRCKGGTANADHVTPPSTLEVHTREPGRQAITAINSGSRALLGICSAAGVTLSDEHPSYWATSIVHKSAHRMDKQKAKIILDLSRSSSNEKVVRGLRELKKRLVTNTDNLNIFRSLGLLPHALKLVQRPNEDILNGSLSILSICCTNEYARREVFELGGVTHLLNVLKCAKSESLQLRACRTVANQAQHRPSCDIMEGTDNMMTVSRVLEANTSDQEIYEAVIKAIVNIVQSCFAPSHLRREALDARVLDRLCTAQFPTKIVLELQNRRVPGLDDEKLILTLCKFCQGSNECHNLAPNSLSQPPTFMGRAWLQLIDCGGVAMLVELLVRHRHHTKLRPAILKAILGVEHNYSFREPVLKHLLAAQILPQLAEQFDEVMAEYRNVRRKAQPNSCVHTFQTDNISQANELEINSEVKDPAEGSNGEEKQTVFSKNDSKLKRNDFTEKTTGSESDNNQINESKSKDLSVKSENDFDSAIARGEVGGSPPKGNICKASFSAVKGNGKVVQDYATSGISDGHGASHPQSPGLHSFPQSPGSVSCSPHSHYSSSGHVSPTWSPAQESAESPIPQQPPISFQQTVSSNPGFPVVMDSPCPSSHGSPYASPVPPPPPSMSPIRVPSDWEYEDEEDVEPLDDTGRFSPVMPHLKAKEIEDEEESEIDEDSQTSRECESSEKEDVRTLDVEASNGEREKVASKMENEEVIGDMDKKLVISSGKRFREASSPNDSTSPDCKKLKLTILPQKSEYQTNLDKSVSEDDESAVVAENKDSFASPAEPGKEQNSESKSPFIKLNQIKFRVRKKGVARQHINLGGVGGVIGGGGGESSVIPNSSPLQEVTGSELRSSIRERRPSSVSSFSAYSELTQDEANALELLELLVRIIGQVAHVKEAIHKVCMEFVPRIMTYLSSVQVVHKSAMRMLVTIAKNSLCIQPLLDTLFIPYVGVELGEAGDPESPSGCQQCRIISEGAAAFLDQMVNFFNHVHKYGHSEAISRLHPAKDIRVREGCVMALPHVTRCPKLLHDFMVCYPAMELLMEVLRSEKPPNDANYMYATAAISRLARTLQLDRQVSPVKCLVCFQRGNHTPEEVAQHFKLQQKNTATPYEPPQKEEQGGITPRGSESSHTDPQDKCKWAKESVRDVTFKLEDGSTVSASREILAEKNEVLRNMLMGSFVEGTTSCITLSDRSRASYEILIHFLYGCRCDVLDSGDIKTYIELVFLSQMYMLNSLQTFAMAKMISSIKVGRDIIGIYESGVGFIDENLILQALCTVLVKPMKTWKRARWLKELFQSEHACDIDHNIRMILHHPLDLNRLICNCDQSKSLYRISESEYTKLC</sequence>
<feature type="compositionally biased region" description="Acidic residues" evidence="1">
    <location>
        <begin position="767"/>
        <end position="779"/>
    </location>
</feature>
<feature type="compositionally biased region" description="Pro residues" evidence="1">
    <location>
        <begin position="720"/>
        <end position="729"/>
    </location>
</feature>
<dbReference type="PANTHER" id="PTHR23312:SF8">
    <property type="entry name" value="ARMADILLO REPEAT-CONTAINING PROTEIN 5"/>
    <property type="match status" value="1"/>
</dbReference>
<proteinExistence type="predicted"/>
<feature type="compositionally biased region" description="Basic and acidic residues" evidence="1">
    <location>
        <begin position="780"/>
        <end position="823"/>
    </location>
</feature>
<dbReference type="OrthoDB" id="5818554at2759"/>
<feature type="compositionally biased region" description="Basic and acidic residues" evidence="1">
    <location>
        <begin position="533"/>
        <end position="562"/>
    </location>
</feature>
<gene>
    <name evidence="3" type="ORF">C7M84_007284</name>
</gene>
<dbReference type="InterPro" id="IPR000225">
    <property type="entry name" value="Armadillo"/>
</dbReference>
<evidence type="ECO:0000313" key="3">
    <source>
        <dbReference type="EMBL" id="ROT74213.1"/>
    </source>
</evidence>
<dbReference type="SUPFAM" id="SSF54695">
    <property type="entry name" value="POZ domain"/>
    <property type="match status" value="1"/>
</dbReference>
<dbReference type="InterPro" id="IPR011333">
    <property type="entry name" value="SKP1/BTB/POZ_sf"/>
</dbReference>
<keyword evidence="4" id="KW-1185">Reference proteome</keyword>
<accession>A0A3R7P384</accession>
<feature type="domain" description="BTB" evidence="2">
    <location>
        <begin position="1251"/>
        <end position="1319"/>
    </location>
</feature>
<dbReference type="SUPFAM" id="SSF48371">
    <property type="entry name" value="ARM repeat"/>
    <property type="match status" value="2"/>
</dbReference>
<dbReference type="Gene3D" id="1.25.10.10">
    <property type="entry name" value="Leucine-rich Repeat Variant"/>
    <property type="match status" value="1"/>
</dbReference>
<organism evidence="3 4">
    <name type="scientific">Penaeus vannamei</name>
    <name type="common">Whiteleg shrimp</name>
    <name type="synonym">Litopenaeus vannamei</name>
    <dbReference type="NCBI Taxonomy" id="6689"/>
    <lineage>
        <taxon>Eukaryota</taxon>
        <taxon>Metazoa</taxon>
        <taxon>Ecdysozoa</taxon>
        <taxon>Arthropoda</taxon>
        <taxon>Crustacea</taxon>
        <taxon>Multicrustacea</taxon>
        <taxon>Malacostraca</taxon>
        <taxon>Eumalacostraca</taxon>
        <taxon>Eucarida</taxon>
        <taxon>Decapoda</taxon>
        <taxon>Dendrobranchiata</taxon>
        <taxon>Penaeoidea</taxon>
        <taxon>Penaeidae</taxon>
        <taxon>Penaeus</taxon>
    </lineage>
</organism>
<dbReference type="PANTHER" id="PTHR23312">
    <property type="entry name" value="ARMC5 ARMADILLO REPEAT-CONTAINING -RELATED"/>
    <property type="match status" value="1"/>
</dbReference>
<dbReference type="InterPro" id="IPR011989">
    <property type="entry name" value="ARM-like"/>
</dbReference>
<dbReference type="InterPro" id="IPR017850">
    <property type="entry name" value="Alkaline_phosphatase_core_sf"/>
</dbReference>
<name>A0A3R7P384_PENVA</name>
<dbReference type="Proteomes" id="UP000283509">
    <property type="component" value="Unassembled WGS sequence"/>
</dbReference>
<dbReference type="Gene3D" id="3.30.710.10">
    <property type="entry name" value="Potassium Channel Kv1.1, Chain A"/>
    <property type="match status" value="1"/>
</dbReference>
<comment type="caution">
    <text evidence="3">The sequence shown here is derived from an EMBL/GenBank/DDBJ whole genome shotgun (WGS) entry which is preliminary data.</text>
</comment>
<feature type="compositionally biased region" description="Basic and acidic residues" evidence="1">
    <location>
        <begin position="1233"/>
        <end position="1243"/>
    </location>
</feature>
<dbReference type="InterPro" id="IPR016024">
    <property type="entry name" value="ARM-type_fold"/>
</dbReference>
<dbReference type="SMART" id="SM00185">
    <property type="entry name" value="ARM"/>
    <property type="match status" value="3"/>
</dbReference>
<dbReference type="STRING" id="6689.A0A3R7P384"/>
<feature type="region of interest" description="Disordered" evidence="1">
    <location>
        <begin position="1212"/>
        <end position="1243"/>
    </location>
</feature>
<dbReference type="SMART" id="SM00225">
    <property type="entry name" value="BTB"/>
    <property type="match status" value="1"/>
</dbReference>
<feature type="region of interest" description="Disordered" evidence="1">
    <location>
        <begin position="862"/>
        <end position="901"/>
    </location>
</feature>
<feature type="region of interest" description="Disordered" evidence="1">
    <location>
        <begin position="533"/>
        <end position="586"/>
    </location>
</feature>
<dbReference type="InterPro" id="IPR000210">
    <property type="entry name" value="BTB/POZ_dom"/>
</dbReference>
<feature type="region of interest" description="Disordered" evidence="1">
    <location>
        <begin position="627"/>
        <end position="823"/>
    </location>
</feature>
<feature type="compositionally biased region" description="Acidic residues" evidence="1">
    <location>
        <begin position="738"/>
        <end position="750"/>
    </location>
</feature>
<evidence type="ECO:0000259" key="2">
    <source>
        <dbReference type="PROSITE" id="PS50097"/>
    </source>
</evidence>
<feature type="compositionally biased region" description="Basic and acidic residues" evidence="1">
    <location>
        <begin position="577"/>
        <end position="586"/>
    </location>
</feature>
<reference evidence="3 4" key="1">
    <citation type="submission" date="2018-04" db="EMBL/GenBank/DDBJ databases">
        <authorList>
            <person name="Zhang X."/>
            <person name="Yuan J."/>
            <person name="Li F."/>
            <person name="Xiang J."/>
        </authorList>
    </citation>
    <scope>NUCLEOTIDE SEQUENCE [LARGE SCALE GENOMIC DNA]</scope>
    <source>
        <tissue evidence="3">Muscle</tissue>
    </source>
</reference>
<dbReference type="Pfam" id="PF00651">
    <property type="entry name" value="BTB"/>
    <property type="match status" value="1"/>
</dbReference>
<dbReference type="GO" id="GO:0005829">
    <property type="term" value="C:cytosol"/>
    <property type="evidence" value="ECO:0007669"/>
    <property type="project" value="TreeGrafter"/>
</dbReference>
<evidence type="ECO:0000256" key="1">
    <source>
        <dbReference type="SAM" id="MobiDB-lite"/>
    </source>
</evidence>
<dbReference type="EMBL" id="QCYY01001922">
    <property type="protein sequence ID" value="ROT74213.1"/>
    <property type="molecule type" value="Genomic_DNA"/>
</dbReference>
<reference evidence="3 4" key="2">
    <citation type="submission" date="2019-01" db="EMBL/GenBank/DDBJ databases">
        <title>The decoding of complex shrimp genome reveals the adaptation for benthos swimmer, frequently molting mechanism and breeding impact on genome.</title>
        <authorList>
            <person name="Sun Y."/>
            <person name="Gao Y."/>
            <person name="Yu Y."/>
        </authorList>
    </citation>
    <scope>NUCLEOTIDE SEQUENCE [LARGE SCALE GENOMIC DNA]</scope>
    <source>
        <tissue evidence="3">Muscle</tissue>
    </source>
</reference>
<dbReference type="GO" id="GO:0009653">
    <property type="term" value="P:anatomical structure morphogenesis"/>
    <property type="evidence" value="ECO:0007669"/>
    <property type="project" value="TreeGrafter"/>
</dbReference>
<protein>
    <submittedName>
        <fullName evidence="3">Putative armadillo repeat-containing protein 5-like</fullName>
    </submittedName>
</protein>
<dbReference type="PROSITE" id="PS50097">
    <property type="entry name" value="BTB"/>
    <property type="match status" value="1"/>
</dbReference>
<feature type="compositionally biased region" description="Polar residues" evidence="1">
    <location>
        <begin position="563"/>
        <end position="576"/>
    </location>
</feature>